<dbReference type="EMBL" id="JARVKM010000029">
    <property type="protein sequence ID" value="KAK9776203.1"/>
    <property type="molecule type" value="Genomic_DNA"/>
</dbReference>
<name>A0ABR2XQZ1_9PEZI</name>
<sequence>MSPMDKDVYLKKLKSFGGLESNESLLEMSPQDDIAPTVELNSSSKFQYGYAEKSRWKRSARTLHESRAAGLCQNSRRRLDDDENDDENENDKAKPIKW</sequence>
<comment type="caution">
    <text evidence="2">The sequence shown here is derived from an EMBL/GenBank/DDBJ whole genome shotgun (WGS) entry which is preliminary data.</text>
</comment>
<keyword evidence="3" id="KW-1185">Reference proteome</keyword>
<dbReference type="Proteomes" id="UP001465668">
    <property type="component" value="Unassembled WGS sequence"/>
</dbReference>
<evidence type="ECO:0000313" key="3">
    <source>
        <dbReference type="Proteomes" id="UP001465668"/>
    </source>
</evidence>
<protein>
    <submittedName>
        <fullName evidence="2">Uncharacterized protein</fullName>
    </submittedName>
</protein>
<evidence type="ECO:0000256" key="1">
    <source>
        <dbReference type="SAM" id="MobiDB-lite"/>
    </source>
</evidence>
<reference evidence="2 3" key="1">
    <citation type="submission" date="2024-02" db="EMBL/GenBank/DDBJ databases">
        <title>First draft genome assembly of two strains of Seiridium cardinale.</title>
        <authorList>
            <person name="Emiliani G."/>
            <person name="Scali E."/>
        </authorList>
    </citation>
    <scope>NUCLEOTIDE SEQUENCE [LARGE SCALE GENOMIC DNA]</scope>
    <source>
        <strain evidence="2 3">BM-138-000479</strain>
    </source>
</reference>
<feature type="region of interest" description="Disordered" evidence="1">
    <location>
        <begin position="67"/>
        <end position="98"/>
    </location>
</feature>
<evidence type="ECO:0000313" key="2">
    <source>
        <dbReference type="EMBL" id="KAK9776203.1"/>
    </source>
</evidence>
<organism evidence="2 3">
    <name type="scientific">Seiridium cardinale</name>
    <dbReference type="NCBI Taxonomy" id="138064"/>
    <lineage>
        <taxon>Eukaryota</taxon>
        <taxon>Fungi</taxon>
        <taxon>Dikarya</taxon>
        <taxon>Ascomycota</taxon>
        <taxon>Pezizomycotina</taxon>
        <taxon>Sordariomycetes</taxon>
        <taxon>Xylariomycetidae</taxon>
        <taxon>Amphisphaeriales</taxon>
        <taxon>Sporocadaceae</taxon>
        <taxon>Seiridium</taxon>
    </lineage>
</organism>
<gene>
    <name evidence="2" type="ORF">SCAR479_07109</name>
</gene>
<accession>A0ABR2XQZ1</accession>
<proteinExistence type="predicted"/>